<feature type="transmembrane region" description="Helical" evidence="11">
    <location>
        <begin position="177"/>
        <end position="198"/>
    </location>
</feature>
<evidence type="ECO:0000259" key="12">
    <source>
        <dbReference type="PROSITE" id="PS50109"/>
    </source>
</evidence>
<dbReference type="SMART" id="SM00388">
    <property type="entry name" value="HisKA"/>
    <property type="match status" value="1"/>
</dbReference>
<name>A0ABU1UQA6_9ACTN</name>
<reference evidence="14 15" key="1">
    <citation type="submission" date="2023-07" db="EMBL/GenBank/DDBJ databases">
        <title>Sorghum-associated microbial communities from plants grown in Nebraska, USA.</title>
        <authorList>
            <person name="Schachtman D."/>
        </authorList>
    </citation>
    <scope>NUCLEOTIDE SEQUENCE [LARGE SCALE GENOMIC DNA]</scope>
    <source>
        <strain evidence="14 15">BE248</strain>
    </source>
</reference>
<dbReference type="PROSITE" id="PS50885">
    <property type="entry name" value="HAMP"/>
    <property type="match status" value="1"/>
</dbReference>
<dbReference type="InterPro" id="IPR003660">
    <property type="entry name" value="HAMP_dom"/>
</dbReference>
<dbReference type="PANTHER" id="PTHR45436">
    <property type="entry name" value="SENSOR HISTIDINE KINASE YKOH"/>
    <property type="match status" value="1"/>
</dbReference>
<dbReference type="EMBL" id="JAVDWH010000001">
    <property type="protein sequence ID" value="MDR7087374.1"/>
    <property type="molecule type" value="Genomic_DNA"/>
</dbReference>
<evidence type="ECO:0000256" key="10">
    <source>
        <dbReference type="ARBA" id="ARBA00023136"/>
    </source>
</evidence>
<protein>
    <recommendedName>
        <fullName evidence="3">histidine kinase</fullName>
        <ecNumber evidence="3">2.7.13.3</ecNumber>
    </recommendedName>
</protein>
<dbReference type="SUPFAM" id="SSF47384">
    <property type="entry name" value="Homodimeric domain of signal transducing histidine kinase"/>
    <property type="match status" value="1"/>
</dbReference>
<dbReference type="SUPFAM" id="SSF158472">
    <property type="entry name" value="HAMP domain-like"/>
    <property type="match status" value="1"/>
</dbReference>
<evidence type="ECO:0000259" key="13">
    <source>
        <dbReference type="PROSITE" id="PS50885"/>
    </source>
</evidence>
<dbReference type="Pfam" id="PF02518">
    <property type="entry name" value="HATPase_c"/>
    <property type="match status" value="1"/>
</dbReference>
<dbReference type="PROSITE" id="PS50109">
    <property type="entry name" value="HIS_KIN"/>
    <property type="match status" value="1"/>
</dbReference>
<feature type="domain" description="Histidine kinase" evidence="12">
    <location>
        <begin position="259"/>
        <end position="464"/>
    </location>
</feature>
<comment type="catalytic activity">
    <reaction evidence="1">
        <text>ATP + protein L-histidine = ADP + protein N-phospho-L-histidine.</text>
        <dbReference type="EC" id="2.7.13.3"/>
    </reaction>
</comment>
<evidence type="ECO:0000256" key="6">
    <source>
        <dbReference type="ARBA" id="ARBA00022692"/>
    </source>
</evidence>
<dbReference type="InterPro" id="IPR004358">
    <property type="entry name" value="Sig_transdc_His_kin-like_C"/>
</dbReference>
<dbReference type="Pfam" id="PF00672">
    <property type="entry name" value="HAMP"/>
    <property type="match status" value="1"/>
</dbReference>
<feature type="domain" description="HAMP" evidence="13">
    <location>
        <begin position="199"/>
        <end position="251"/>
    </location>
</feature>
<keyword evidence="5" id="KW-0808">Transferase</keyword>
<dbReference type="EC" id="2.7.13.3" evidence="3"/>
<evidence type="ECO:0000313" key="15">
    <source>
        <dbReference type="Proteomes" id="UP001257739"/>
    </source>
</evidence>
<dbReference type="InterPro" id="IPR003661">
    <property type="entry name" value="HisK_dim/P_dom"/>
</dbReference>
<dbReference type="PRINTS" id="PR00344">
    <property type="entry name" value="BCTRLSENSOR"/>
</dbReference>
<keyword evidence="4" id="KW-0597">Phosphoprotein</keyword>
<dbReference type="SMART" id="SM00387">
    <property type="entry name" value="HATPase_c"/>
    <property type="match status" value="1"/>
</dbReference>
<dbReference type="InterPro" id="IPR005467">
    <property type="entry name" value="His_kinase_dom"/>
</dbReference>
<comment type="subcellular location">
    <subcellularLocation>
        <location evidence="2">Cell membrane</location>
    </subcellularLocation>
</comment>
<evidence type="ECO:0000256" key="3">
    <source>
        <dbReference type="ARBA" id="ARBA00012438"/>
    </source>
</evidence>
<keyword evidence="8 11" id="KW-1133">Transmembrane helix</keyword>
<keyword evidence="15" id="KW-1185">Reference proteome</keyword>
<dbReference type="InterPro" id="IPR050428">
    <property type="entry name" value="TCS_sensor_his_kinase"/>
</dbReference>
<proteinExistence type="predicted"/>
<accession>A0ABU1UQA6</accession>
<keyword evidence="10 11" id="KW-0472">Membrane</keyword>
<evidence type="ECO:0000256" key="5">
    <source>
        <dbReference type="ARBA" id="ARBA00022679"/>
    </source>
</evidence>
<dbReference type="GO" id="GO:0016301">
    <property type="term" value="F:kinase activity"/>
    <property type="evidence" value="ECO:0007669"/>
    <property type="project" value="UniProtKB-KW"/>
</dbReference>
<evidence type="ECO:0000256" key="1">
    <source>
        <dbReference type="ARBA" id="ARBA00000085"/>
    </source>
</evidence>
<dbReference type="InterPro" id="IPR003594">
    <property type="entry name" value="HATPase_dom"/>
</dbReference>
<dbReference type="Gene3D" id="1.10.287.130">
    <property type="match status" value="1"/>
</dbReference>
<sequence length="466" mass="50941">MKALPLSRLSVRQRLTTTVALATTLGLVVVGVTMYVVESRRIDRSVSVALTSELGEMRAFQKSGRDPDTLKPFASPDLLVTSFLERNLPDQNEILFGFPSTGKPQFVGDAPSSLQTSDAFRTTVGRDRVAGGTSTVIVAGNEYRVAVLPITDGKVTAAFVVVHDVTLTLAPLRDLMVTYAVLAALAVLIIAALASWLAGRLLSPVRRLRDTAQGITDGDLSRRIEVTGQDDLADLQRTFNDMLDRLESAFTAQRQMLDDAGHELRTPLTVLRGQLEVLDPDDPDDVIATRNLLLDEVDRMTRLVGDLLMLAKARRPDFVSPKPTDIETLTHGILNRAKSLGHRTWLLDGVARGHHDLDEQRITQAMLQLAENAARHTEQGIEIGIGSRIADGQLELWVRDTGPGVDPQLRHEVFERFARGQRSDEGFGLGLSIVRAIVEAHGGAILLDDTSTGATFRMRIPTGVTW</sequence>
<dbReference type="SUPFAM" id="SSF55874">
    <property type="entry name" value="ATPase domain of HSP90 chaperone/DNA topoisomerase II/histidine kinase"/>
    <property type="match status" value="1"/>
</dbReference>
<dbReference type="Gene3D" id="6.10.340.10">
    <property type="match status" value="1"/>
</dbReference>
<keyword evidence="6 11" id="KW-0812">Transmembrane</keyword>
<dbReference type="Pfam" id="PF00512">
    <property type="entry name" value="HisKA"/>
    <property type="match status" value="1"/>
</dbReference>
<dbReference type="CDD" id="cd06225">
    <property type="entry name" value="HAMP"/>
    <property type="match status" value="1"/>
</dbReference>
<comment type="caution">
    <text evidence="14">The sequence shown here is derived from an EMBL/GenBank/DDBJ whole genome shotgun (WGS) entry which is preliminary data.</text>
</comment>
<dbReference type="SMART" id="SM00304">
    <property type="entry name" value="HAMP"/>
    <property type="match status" value="1"/>
</dbReference>
<dbReference type="Proteomes" id="UP001257739">
    <property type="component" value="Unassembled WGS sequence"/>
</dbReference>
<feature type="transmembrane region" description="Helical" evidence="11">
    <location>
        <begin position="15"/>
        <end position="37"/>
    </location>
</feature>
<dbReference type="CDD" id="cd00082">
    <property type="entry name" value="HisKA"/>
    <property type="match status" value="1"/>
</dbReference>
<dbReference type="Gene3D" id="3.30.565.10">
    <property type="entry name" value="Histidine kinase-like ATPase, C-terminal domain"/>
    <property type="match status" value="1"/>
</dbReference>
<dbReference type="InterPro" id="IPR036890">
    <property type="entry name" value="HATPase_C_sf"/>
</dbReference>
<evidence type="ECO:0000256" key="2">
    <source>
        <dbReference type="ARBA" id="ARBA00004236"/>
    </source>
</evidence>
<dbReference type="CDD" id="cd00075">
    <property type="entry name" value="HATPase"/>
    <property type="match status" value="1"/>
</dbReference>
<evidence type="ECO:0000256" key="8">
    <source>
        <dbReference type="ARBA" id="ARBA00022989"/>
    </source>
</evidence>
<dbReference type="InterPro" id="IPR036097">
    <property type="entry name" value="HisK_dim/P_sf"/>
</dbReference>
<organism evidence="14 15">
    <name type="scientific">Aeromicrobium panaciterrae</name>
    <dbReference type="NCBI Taxonomy" id="363861"/>
    <lineage>
        <taxon>Bacteria</taxon>
        <taxon>Bacillati</taxon>
        <taxon>Actinomycetota</taxon>
        <taxon>Actinomycetes</taxon>
        <taxon>Propionibacteriales</taxon>
        <taxon>Nocardioidaceae</taxon>
        <taxon>Aeromicrobium</taxon>
    </lineage>
</organism>
<keyword evidence="7 14" id="KW-0418">Kinase</keyword>
<evidence type="ECO:0000313" key="14">
    <source>
        <dbReference type="EMBL" id="MDR7087374.1"/>
    </source>
</evidence>
<keyword evidence="9" id="KW-0902">Two-component regulatory system</keyword>
<evidence type="ECO:0000256" key="4">
    <source>
        <dbReference type="ARBA" id="ARBA00022553"/>
    </source>
</evidence>
<evidence type="ECO:0000256" key="9">
    <source>
        <dbReference type="ARBA" id="ARBA00023012"/>
    </source>
</evidence>
<evidence type="ECO:0000256" key="11">
    <source>
        <dbReference type="SAM" id="Phobius"/>
    </source>
</evidence>
<dbReference type="PANTHER" id="PTHR45436:SF5">
    <property type="entry name" value="SENSOR HISTIDINE KINASE TRCS"/>
    <property type="match status" value="1"/>
</dbReference>
<gene>
    <name evidence="14" type="ORF">J2X11_002213</name>
</gene>
<evidence type="ECO:0000256" key="7">
    <source>
        <dbReference type="ARBA" id="ARBA00022777"/>
    </source>
</evidence>